<proteinExistence type="predicted"/>
<sequence length="101" mass="10229">MAPVCAPVASPTELQQATSRASVVPGASAVAEAPLATNALELPLALSLTTTDLDAPAPLTPAEGASAARAAVEYAAELLMAPYRAYSHALETRPLLTKAMT</sequence>
<accession>A0A0D2LSM1</accession>
<keyword evidence="2" id="KW-1185">Reference proteome</keyword>
<dbReference type="GeneID" id="25732812"/>
<dbReference type="RefSeq" id="XP_013891806.1">
    <property type="nucleotide sequence ID" value="XM_014036352.1"/>
</dbReference>
<reference evidence="1 2" key="1">
    <citation type="journal article" date="2013" name="BMC Genomics">
        <title>Reconstruction of the lipid metabolism for the microalga Monoraphidium neglectum from its genome sequence reveals characteristics suitable for biofuel production.</title>
        <authorList>
            <person name="Bogen C."/>
            <person name="Al-Dilaimi A."/>
            <person name="Albersmeier A."/>
            <person name="Wichmann J."/>
            <person name="Grundmann M."/>
            <person name="Rupp O."/>
            <person name="Lauersen K.J."/>
            <person name="Blifernez-Klassen O."/>
            <person name="Kalinowski J."/>
            <person name="Goesmann A."/>
            <person name="Mussgnug J.H."/>
            <person name="Kruse O."/>
        </authorList>
    </citation>
    <scope>NUCLEOTIDE SEQUENCE [LARGE SCALE GENOMIC DNA]</scope>
    <source>
        <strain evidence="1 2">SAG 48.87</strain>
    </source>
</reference>
<name>A0A0D2LSM1_9CHLO</name>
<dbReference type="AlphaFoldDB" id="A0A0D2LSM1"/>
<feature type="non-terminal residue" evidence="1">
    <location>
        <position position="101"/>
    </location>
</feature>
<gene>
    <name evidence="1" type="ORF">MNEG_15177</name>
</gene>
<dbReference type="EMBL" id="KK105315">
    <property type="protein sequence ID" value="KIY92786.1"/>
    <property type="molecule type" value="Genomic_DNA"/>
</dbReference>
<protein>
    <submittedName>
        <fullName evidence="1">Uncharacterized protein</fullName>
    </submittedName>
</protein>
<evidence type="ECO:0000313" key="2">
    <source>
        <dbReference type="Proteomes" id="UP000054498"/>
    </source>
</evidence>
<organism evidence="1 2">
    <name type="scientific">Monoraphidium neglectum</name>
    <dbReference type="NCBI Taxonomy" id="145388"/>
    <lineage>
        <taxon>Eukaryota</taxon>
        <taxon>Viridiplantae</taxon>
        <taxon>Chlorophyta</taxon>
        <taxon>core chlorophytes</taxon>
        <taxon>Chlorophyceae</taxon>
        <taxon>CS clade</taxon>
        <taxon>Sphaeropleales</taxon>
        <taxon>Selenastraceae</taxon>
        <taxon>Monoraphidium</taxon>
    </lineage>
</organism>
<dbReference type="Proteomes" id="UP000054498">
    <property type="component" value="Unassembled WGS sequence"/>
</dbReference>
<evidence type="ECO:0000313" key="1">
    <source>
        <dbReference type="EMBL" id="KIY92786.1"/>
    </source>
</evidence>
<dbReference type="KEGG" id="mng:MNEG_15177"/>